<proteinExistence type="predicted"/>
<dbReference type="EMBL" id="JANFQO010000004">
    <property type="protein sequence ID" value="MCQ4164305.1"/>
    <property type="molecule type" value="Genomic_DNA"/>
</dbReference>
<dbReference type="RefSeq" id="WP_255913049.1">
    <property type="nucleotide sequence ID" value="NZ_JANFQO010000004.1"/>
</dbReference>
<protein>
    <submittedName>
        <fullName evidence="2">Uncharacterized protein</fullName>
    </submittedName>
</protein>
<keyword evidence="1" id="KW-0472">Membrane</keyword>
<sequence>MLELKIVDESRAVHYVVLAQGRRVGEIAQADFNGLAALRLDGGEYVIRSERRAADLARGRRGVLRAVWSRLQADQRYTLLQGEMELARVHSRSSFLRAGAITLQPAGEDAGWSVPPPRGFLPSQLSLYRGGAEVGRLEIPGLLRNRILLPPLLLAVPALVALGWVVHQSWGNDPYRGAAGA</sequence>
<name>A0ABT1QPW4_9GAMM</name>
<organism evidence="2 3">
    <name type="scientific">Tahibacter harae</name>
    <dbReference type="NCBI Taxonomy" id="2963937"/>
    <lineage>
        <taxon>Bacteria</taxon>
        <taxon>Pseudomonadati</taxon>
        <taxon>Pseudomonadota</taxon>
        <taxon>Gammaproteobacteria</taxon>
        <taxon>Lysobacterales</taxon>
        <taxon>Rhodanobacteraceae</taxon>
        <taxon>Tahibacter</taxon>
    </lineage>
</organism>
<dbReference type="Proteomes" id="UP001165498">
    <property type="component" value="Unassembled WGS sequence"/>
</dbReference>
<feature type="transmembrane region" description="Helical" evidence="1">
    <location>
        <begin position="147"/>
        <end position="166"/>
    </location>
</feature>
<evidence type="ECO:0000313" key="2">
    <source>
        <dbReference type="EMBL" id="MCQ4164305.1"/>
    </source>
</evidence>
<evidence type="ECO:0000313" key="3">
    <source>
        <dbReference type="Proteomes" id="UP001165498"/>
    </source>
</evidence>
<comment type="caution">
    <text evidence="2">The sequence shown here is derived from an EMBL/GenBank/DDBJ whole genome shotgun (WGS) entry which is preliminary data.</text>
</comment>
<keyword evidence="1" id="KW-0812">Transmembrane</keyword>
<evidence type="ECO:0000256" key="1">
    <source>
        <dbReference type="SAM" id="Phobius"/>
    </source>
</evidence>
<keyword evidence="1" id="KW-1133">Transmembrane helix</keyword>
<accession>A0ABT1QPW4</accession>
<keyword evidence="3" id="KW-1185">Reference proteome</keyword>
<gene>
    <name evidence="2" type="ORF">NM961_06225</name>
</gene>
<reference evidence="2" key="1">
    <citation type="submission" date="2022-07" db="EMBL/GenBank/DDBJ databases">
        <title>Tahibacter sp., a new gammaproteobacterium isolated from the silt sample collected at pig farm.</title>
        <authorList>
            <person name="Chen H."/>
        </authorList>
    </citation>
    <scope>NUCLEOTIDE SEQUENCE</scope>
    <source>
        <strain evidence="2">P2K</strain>
    </source>
</reference>